<evidence type="ECO:0000313" key="1">
    <source>
        <dbReference type="EMBL" id="PTE08499.1"/>
    </source>
</evidence>
<evidence type="ECO:0000313" key="2">
    <source>
        <dbReference type="Proteomes" id="UP000240259"/>
    </source>
</evidence>
<gene>
    <name evidence="1" type="ORF">C9427_21260</name>
</gene>
<protein>
    <submittedName>
        <fullName evidence="1">Uncharacterized protein</fullName>
    </submittedName>
</protein>
<sequence>MGMATYKAVQVWLYASLSVMLLSNRAWPTEKEVVHARATKDAAVNYLRSLPHDRKIYVWPTWRRPYEVVADRLNVSSSIERYKALRGDLNGLFPTFATAQISIIAVDGASWQDDIASALTSSRLLPSYKDFVAKAKVSLSGCTAYKFISRGTWASVGFILVNELNFRDKDAGELDWCVHAALDYLQGLPTKDGYFDYLTLPGATIRGLVIQAIYECAAEGDGTAEPAERTRDGLTPLPSLDCIVAKVAE</sequence>
<accession>A0A2T4IS84</accession>
<proteinExistence type="predicted"/>
<dbReference type="Proteomes" id="UP000240259">
    <property type="component" value="Unassembled WGS sequence"/>
</dbReference>
<keyword evidence="2" id="KW-1185">Reference proteome</keyword>
<dbReference type="EMBL" id="PZJX01000039">
    <property type="protein sequence ID" value="PTE08499.1"/>
    <property type="molecule type" value="Genomic_DNA"/>
</dbReference>
<name>A0A2T4IS84_9HYPH</name>
<organism evidence="1 2">
    <name type="scientific">Mesorhizobium helmanticense</name>
    <dbReference type="NCBI Taxonomy" id="1776423"/>
    <lineage>
        <taxon>Bacteria</taxon>
        <taxon>Pseudomonadati</taxon>
        <taxon>Pseudomonadota</taxon>
        <taxon>Alphaproteobacteria</taxon>
        <taxon>Hyphomicrobiales</taxon>
        <taxon>Phyllobacteriaceae</taxon>
        <taxon>Mesorhizobium</taxon>
    </lineage>
</organism>
<comment type="caution">
    <text evidence="1">The sequence shown here is derived from an EMBL/GenBank/DDBJ whole genome shotgun (WGS) entry which is preliminary data.</text>
</comment>
<dbReference type="AlphaFoldDB" id="A0A2T4IS84"/>
<reference evidence="1 2" key="1">
    <citation type="submission" date="2018-03" db="EMBL/GenBank/DDBJ databases">
        <title>Genome sequence of the symbiotic type strain Mesorhizobium helmanticense CSLC115NT isolated from Lotus corniculatus nodules.</title>
        <authorList>
            <person name="Sannazzaro A.I."/>
            <person name="Torres Tejerizo G.A."/>
            <person name="Dip D."/>
            <person name="Caballero M."/>
            <person name="Pistorio M."/>
            <person name="Estrella M.J."/>
        </authorList>
    </citation>
    <scope>NUCLEOTIDE SEQUENCE [LARGE SCALE GENOMIC DNA]</scope>
    <source>
        <strain evidence="1 2">CSLC115N</strain>
    </source>
</reference>